<dbReference type="PROSITE" id="PS51186">
    <property type="entry name" value="GNAT"/>
    <property type="match status" value="1"/>
</dbReference>
<protein>
    <submittedName>
        <fullName evidence="3">GNAT family N-acetyltransferase</fullName>
        <ecNumber evidence="3">2.3.-.-</ecNumber>
    </submittedName>
</protein>
<keyword evidence="3" id="KW-0012">Acyltransferase</keyword>
<sequence length="284" mass="31520">MATPQLDFESDVATRIYRCVERRGSAAREEVRDEVRVEETAGAKPPRSGTESATRLSVAEFNDHLDELLDAGALTERDGRLYVSPDADTETHETDEFEYAIRPADEDDREAVAELIRDVAAEGAIVVDERVADAIERDGALVRLNERESRMFFVAELRRGVAEEKSEGAGGEGSEDAEDGIIGWVHLQGFELPARSHTAELTVGVAREYREAGVGGTLLERGMSWAADGDYLKVYQNLPATNEDALELLDEYGWEREATRADHYRVEGDLVDEVQMAKRLDGDE</sequence>
<accession>A0ABD5Q649</accession>
<evidence type="ECO:0000313" key="3">
    <source>
        <dbReference type="EMBL" id="MFC4825942.1"/>
    </source>
</evidence>
<keyword evidence="3" id="KW-0808">Transferase</keyword>
<dbReference type="EMBL" id="JBHSHT010000002">
    <property type="protein sequence ID" value="MFC4825942.1"/>
    <property type="molecule type" value="Genomic_DNA"/>
</dbReference>
<evidence type="ECO:0000259" key="2">
    <source>
        <dbReference type="PROSITE" id="PS51186"/>
    </source>
</evidence>
<dbReference type="GeneID" id="73043330"/>
<dbReference type="PANTHER" id="PTHR43072">
    <property type="entry name" value="N-ACETYLTRANSFERASE"/>
    <property type="match status" value="1"/>
</dbReference>
<feature type="compositionally biased region" description="Basic and acidic residues" evidence="1">
    <location>
        <begin position="28"/>
        <end position="41"/>
    </location>
</feature>
<comment type="caution">
    <text evidence="3">The sequence shown here is derived from an EMBL/GenBank/DDBJ whole genome shotgun (WGS) entry which is preliminary data.</text>
</comment>
<organism evidence="3 4">
    <name type="scientific">Halorussus aquaticus</name>
    <dbReference type="NCBI Taxonomy" id="2953748"/>
    <lineage>
        <taxon>Archaea</taxon>
        <taxon>Methanobacteriati</taxon>
        <taxon>Methanobacteriota</taxon>
        <taxon>Stenosarchaea group</taxon>
        <taxon>Halobacteria</taxon>
        <taxon>Halobacteriales</taxon>
        <taxon>Haladaptataceae</taxon>
        <taxon>Halorussus</taxon>
    </lineage>
</organism>
<dbReference type="Proteomes" id="UP001595945">
    <property type="component" value="Unassembled WGS sequence"/>
</dbReference>
<name>A0ABD5Q649_9EURY</name>
<dbReference type="EC" id="2.3.-.-" evidence="3"/>
<evidence type="ECO:0000313" key="4">
    <source>
        <dbReference type="Proteomes" id="UP001595945"/>
    </source>
</evidence>
<feature type="domain" description="N-acetyltransferase" evidence="2">
    <location>
        <begin position="99"/>
        <end position="281"/>
    </location>
</feature>
<gene>
    <name evidence="3" type="ORF">ACFO9K_16925</name>
</gene>
<reference evidence="3 4" key="1">
    <citation type="journal article" date="2019" name="Int. J. Syst. Evol. Microbiol.">
        <title>The Global Catalogue of Microorganisms (GCM) 10K type strain sequencing project: providing services to taxonomists for standard genome sequencing and annotation.</title>
        <authorList>
            <consortium name="The Broad Institute Genomics Platform"/>
            <consortium name="The Broad Institute Genome Sequencing Center for Infectious Disease"/>
            <person name="Wu L."/>
            <person name="Ma J."/>
        </authorList>
    </citation>
    <scope>NUCLEOTIDE SEQUENCE [LARGE SCALE GENOMIC DNA]</scope>
    <source>
        <strain evidence="3 4">XZYJ18</strain>
    </source>
</reference>
<dbReference type="Gene3D" id="3.40.630.30">
    <property type="match status" value="1"/>
</dbReference>
<dbReference type="InterPro" id="IPR000182">
    <property type="entry name" value="GNAT_dom"/>
</dbReference>
<dbReference type="RefSeq" id="WP_254268432.1">
    <property type="nucleotide sequence ID" value="NZ_CP100400.1"/>
</dbReference>
<dbReference type="GO" id="GO:0016746">
    <property type="term" value="F:acyltransferase activity"/>
    <property type="evidence" value="ECO:0007669"/>
    <property type="project" value="UniProtKB-KW"/>
</dbReference>
<dbReference type="Pfam" id="PF00583">
    <property type="entry name" value="Acetyltransf_1"/>
    <property type="match status" value="1"/>
</dbReference>
<dbReference type="PANTHER" id="PTHR43072:SF52">
    <property type="entry name" value="GCN5-RELATED N-ACETYLTRANSFERASE"/>
    <property type="match status" value="1"/>
</dbReference>
<dbReference type="AlphaFoldDB" id="A0ABD5Q649"/>
<dbReference type="SUPFAM" id="SSF55729">
    <property type="entry name" value="Acyl-CoA N-acyltransferases (Nat)"/>
    <property type="match status" value="1"/>
</dbReference>
<proteinExistence type="predicted"/>
<evidence type="ECO:0000256" key="1">
    <source>
        <dbReference type="SAM" id="MobiDB-lite"/>
    </source>
</evidence>
<keyword evidence="4" id="KW-1185">Reference proteome</keyword>
<feature type="region of interest" description="Disordered" evidence="1">
    <location>
        <begin position="28"/>
        <end position="54"/>
    </location>
</feature>
<dbReference type="InterPro" id="IPR016181">
    <property type="entry name" value="Acyl_CoA_acyltransferase"/>
</dbReference>